<accession>A0A087T104</accession>
<organism evidence="1 2">
    <name type="scientific">Stegodyphus mimosarum</name>
    <name type="common">African social velvet spider</name>
    <dbReference type="NCBI Taxonomy" id="407821"/>
    <lineage>
        <taxon>Eukaryota</taxon>
        <taxon>Metazoa</taxon>
        <taxon>Ecdysozoa</taxon>
        <taxon>Arthropoda</taxon>
        <taxon>Chelicerata</taxon>
        <taxon>Arachnida</taxon>
        <taxon>Araneae</taxon>
        <taxon>Araneomorphae</taxon>
        <taxon>Entelegynae</taxon>
        <taxon>Eresoidea</taxon>
        <taxon>Eresidae</taxon>
        <taxon>Stegodyphus</taxon>
    </lineage>
</organism>
<evidence type="ECO:0000313" key="2">
    <source>
        <dbReference type="Proteomes" id="UP000054359"/>
    </source>
</evidence>
<name>A0A087T104_STEMI</name>
<dbReference type="STRING" id="407821.A0A087T104"/>
<dbReference type="AlphaFoldDB" id="A0A087T104"/>
<dbReference type="GO" id="GO:0006281">
    <property type="term" value="P:DNA repair"/>
    <property type="evidence" value="ECO:0007669"/>
    <property type="project" value="InterPro"/>
</dbReference>
<proteinExistence type="predicted"/>
<dbReference type="Proteomes" id="UP000054359">
    <property type="component" value="Unassembled WGS sequence"/>
</dbReference>
<dbReference type="SUPFAM" id="SSF56219">
    <property type="entry name" value="DNase I-like"/>
    <property type="match status" value="1"/>
</dbReference>
<protein>
    <submittedName>
        <fullName evidence="1">Craniofacial development protein 2</fullName>
    </submittedName>
</protein>
<evidence type="ECO:0000313" key="1">
    <source>
        <dbReference type="EMBL" id="KFM58793.1"/>
    </source>
</evidence>
<dbReference type="OMA" id="CEAIDER"/>
<dbReference type="EMBL" id="KK112890">
    <property type="protein sequence ID" value="KFM58793.1"/>
    <property type="molecule type" value="Genomic_DNA"/>
</dbReference>
<keyword evidence="2" id="KW-1185">Reference proteome</keyword>
<dbReference type="InterPro" id="IPR037493">
    <property type="entry name" value="ExoIII-like"/>
</dbReference>
<dbReference type="PANTHER" id="PTHR43250:SF2">
    <property type="entry name" value="EXODEOXYRIBONUCLEASE III"/>
    <property type="match status" value="1"/>
</dbReference>
<feature type="non-terminal residue" evidence="1">
    <location>
        <position position="435"/>
    </location>
</feature>
<dbReference type="PANTHER" id="PTHR43250">
    <property type="entry name" value="EXODEOXYRIBONUCLEASE III"/>
    <property type="match status" value="1"/>
</dbReference>
<dbReference type="OrthoDB" id="6425625at2759"/>
<dbReference type="GO" id="GO:0008311">
    <property type="term" value="F:double-stranded DNA 3'-5' DNA exonuclease activity"/>
    <property type="evidence" value="ECO:0007669"/>
    <property type="project" value="InterPro"/>
</dbReference>
<dbReference type="InterPro" id="IPR036691">
    <property type="entry name" value="Endo/exonu/phosph_ase_sf"/>
</dbReference>
<reference evidence="1 2" key="1">
    <citation type="submission" date="2013-11" db="EMBL/GenBank/DDBJ databases">
        <title>Genome sequencing of Stegodyphus mimosarum.</title>
        <authorList>
            <person name="Bechsgaard J."/>
        </authorList>
    </citation>
    <scope>NUCLEOTIDE SEQUENCE [LARGE SCALE GENOMIC DNA]</scope>
</reference>
<dbReference type="Gene3D" id="3.60.10.10">
    <property type="entry name" value="Endonuclease/exonuclease/phosphatase"/>
    <property type="match status" value="1"/>
</dbReference>
<sequence length="435" mass="50529">MEKTLSFGTWNVRGLSSKMEKVYCEIEKHNKDIVVITETKRKGKGSENIGNYIHFFSGVEENDRSRAGISIMMKEMYYKYMTSCEAIDERLIKLELKLGKKNLVIIGVYGIDDNAKKNTKEVYYNKLRNVMKDLGDETELIILGDTNARVGRCESSDIVGKYGESKKNNNGDRLIELCSEFKLKIQNTFFPHNDDDKYTWYSCWKKAISKSLRKSIIDFCITNQTTSMIVKDVRVHRELQCNTDHCFVAAEITIPWLQNIETVSDGKISNAQFYKTHLLFNKNIRNQYATSLKEVLDLKLDGTLDEKYQYLKEVLYKAAGEVLGEYKEQNVSEFWYPESIRILKDDSNNEILNEECGTMLNKDLKLLSLKSDKQFKSEFWEEVYNKIEISDELTKAQFLWQIVGTIQRTSKKDLNLHAIIPDSISSRCVRILYSK</sequence>
<gene>
    <name evidence="1" type="ORF">X975_14355</name>
</gene>